<evidence type="ECO:0000256" key="1">
    <source>
        <dbReference type="ARBA" id="ARBA00010554"/>
    </source>
</evidence>
<dbReference type="Pfam" id="PF02641">
    <property type="entry name" value="DUF190"/>
    <property type="match status" value="2"/>
</dbReference>
<evidence type="ECO:0008006" key="3">
    <source>
        <dbReference type="Google" id="ProtNLM"/>
    </source>
</evidence>
<dbReference type="SUPFAM" id="SSF54913">
    <property type="entry name" value="GlnB-like"/>
    <property type="match status" value="2"/>
</dbReference>
<dbReference type="Gene3D" id="3.30.70.120">
    <property type="match status" value="2"/>
</dbReference>
<dbReference type="InterPro" id="IPR011322">
    <property type="entry name" value="N-reg_PII-like_a/b"/>
</dbReference>
<name>A0A5J4L4Y7_9ZZZZ</name>
<dbReference type="InterPro" id="IPR015867">
    <property type="entry name" value="N-reg_PII/ATP_PRibTrfase_C"/>
</dbReference>
<organism evidence="2">
    <name type="scientific">hot springs metagenome</name>
    <dbReference type="NCBI Taxonomy" id="433727"/>
    <lineage>
        <taxon>unclassified sequences</taxon>
        <taxon>metagenomes</taxon>
        <taxon>ecological metagenomes</taxon>
    </lineage>
</organism>
<sequence>MVRQGPAKKLTIYIDETDRFGGKPVYEVLMNIFYKKKIAGVSVFRGVAGYGTDGVFHTSKMLELSSSMPVKIEVVDSEEMINKVLPDVYHVVEKGLVEISDTNVVKCCPKAAESKEEVQKRMKLEGKAKMLRVIVSEDDKWEGEPLYEAIVKRFIMMDIAGATVYKAIAGYGPHRRFHKKKTLTSTGELPVLITVIDSEENINKVLPILDDMVKEGIVILSDVNVIKYTHRDVNPEML</sequence>
<dbReference type="PANTHER" id="PTHR35983">
    <property type="entry name" value="UPF0166 PROTEIN TM_0021"/>
    <property type="match status" value="1"/>
</dbReference>
<gene>
    <name evidence="2" type="ORF">A45J_2467</name>
</gene>
<comment type="similarity">
    <text evidence="1">Belongs to the UPF0166 family.</text>
</comment>
<accession>A0A5J4L4Y7</accession>
<dbReference type="PANTHER" id="PTHR35983:SF1">
    <property type="entry name" value="UPF0166 PROTEIN TM_0021"/>
    <property type="match status" value="1"/>
</dbReference>
<evidence type="ECO:0000313" key="2">
    <source>
        <dbReference type="EMBL" id="GER94703.1"/>
    </source>
</evidence>
<dbReference type="InterPro" id="IPR003793">
    <property type="entry name" value="UPF0166"/>
</dbReference>
<comment type="caution">
    <text evidence="2">The sequence shown here is derived from an EMBL/GenBank/DDBJ whole genome shotgun (WGS) entry which is preliminary data.</text>
</comment>
<dbReference type="EMBL" id="BLAB01000001">
    <property type="protein sequence ID" value="GER94703.1"/>
    <property type="molecule type" value="Genomic_DNA"/>
</dbReference>
<protein>
    <recommendedName>
        <fullName evidence="3">DUF190 domain-containing protein</fullName>
    </recommendedName>
</protein>
<reference evidence="2" key="1">
    <citation type="submission" date="2019-10" db="EMBL/GenBank/DDBJ databases">
        <title>Metagenomic sequencing of thiosulfate-disproportionating enrichment culture.</title>
        <authorList>
            <person name="Umezawa K."/>
            <person name="Kojima H."/>
            <person name="Fukui M."/>
        </authorList>
    </citation>
    <scope>NUCLEOTIDE SEQUENCE</scope>
    <source>
        <strain evidence="2">45J</strain>
    </source>
</reference>
<dbReference type="AlphaFoldDB" id="A0A5J4L4Y7"/>
<proteinExistence type="inferred from homology"/>